<proteinExistence type="predicted"/>
<organism evidence="4 5">
    <name type="scientific">Modestobacter roseus</name>
    <dbReference type="NCBI Taxonomy" id="1181884"/>
    <lineage>
        <taxon>Bacteria</taxon>
        <taxon>Bacillati</taxon>
        <taxon>Actinomycetota</taxon>
        <taxon>Actinomycetes</taxon>
        <taxon>Geodermatophilales</taxon>
        <taxon>Geodermatophilaceae</taxon>
        <taxon>Modestobacter</taxon>
    </lineage>
</organism>
<keyword evidence="5" id="KW-1185">Reference proteome</keyword>
<comment type="caution">
    <text evidence="4">The sequence shown here is derived from an EMBL/GenBank/DDBJ whole genome shotgun (WGS) entry which is preliminary data.</text>
</comment>
<protein>
    <submittedName>
        <fullName evidence="4">Putative surface protein with fasciclin (FAS1) repeats</fullName>
    </submittedName>
</protein>
<dbReference type="Pfam" id="PF02469">
    <property type="entry name" value="Fasciclin"/>
    <property type="match status" value="1"/>
</dbReference>
<evidence type="ECO:0000313" key="5">
    <source>
        <dbReference type="Proteomes" id="UP000321490"/>
    </source>
</evidence>
<dbReference type="AlphaFoldDB" id="A0A562IV06"/>
<dbReference type="RefSeq" id="WP_228395010.1">
    <property type="nucleotide sequence ID" value="NZ_ML762483.1"/>
</dbReference>
<reference evidence="4 5" key="1">
    <citation type="submission" date="2019-07" db="EMBL/GenBank/DDBJ databases">
        <title>R&amp;d 2014.</title>
        <authorList>
            <person name="Klenk H.-P."/>
        </authorList>
    </citation>
    <scope>NUCLEOTIDE SEQUENCE [LARGE SCALE GENOMIC DNA]</scope>
    <source>
        <strain evidence="4 5">DSM 45764</strain>
    </source>
</reference>
<evidence type="ECO:0000256" key="1">
    <source>
        <dbReference type="SAM" id="MobiDB-lite"/>
    </source>
</evidence>
<keyword evidence="2" id="KW-0732">Signal</keyword>
<dbReference type="Gene3D" id="2.30.180.10">
    <property type="entry name" value="FAS1 domain"/>
    <property type="match status" value="1"/>
</dbReference>
<dbReference type="SMART" id="SM00554">
    <property type="entry name" value="FAS1"/>
    <property type="match status" value="1"/>
</dbReference>
<sequence length="238" mass="22678">MKATGPSRPAARPAGRPWVGALAAALAGGLLALATGCTADGDESATAASSSPAETSSSAPASGSAGAASGAPAGTPVGPGCAGLPPEGPGSVAANAGLPAATAISQTPALGTLAQAVVTANLVDVLNTRQEVTVLAPADTAFAALGPDALPQLQADVPRLTALLTHHVVPGRLGLDELTGAHTTLLGDELTITGSGAEVQVAAEDTVAGAAPATLLCGPLQTANATVYVLDQVLAPAQ</sequence>
<dbReference type="EMBL" id="VLKF01000001">
    <property type="protein sequence ID" value="TWH74603.1"/>
    <property type="molecule type" value="Genomic_DNA"/>
</dbReference>
<evidence type="ECO:0000313" key="4">
    <source>
        <dbReference type="EMBL" id="TWH74603.1"/>
    </source>
</evidence>
<dbReference type="Proteomes" id="UP000321490">
    <property type="component" value="Unassembled WGS sequence"/>
</dbReference>
<name>A0A562IV06_9ACTN</name>
<gene>
    <name evidence="4" type="ORF">JD78_03147</name>
</gene>
<evidence type="ECO:0000256" key="2">
    <source>
        <dbReference type="SAM" id="SignalP"/>
    </source>
</evidence>
<feature type="signal peptide" evidence="2">
    <location>
        <begin position="1"/>
        <end position="39"/>
    </location>
</feature>
<evidence type="ECO:0000259" key="3">
    <source>
        <dbReference type="PROSITE" id="PS50213"/>
    </source>
</evidence>
<dbReference type="GO" id="GO:0005615">
    <property type="term" value="C:extracellular space"/>
    <property type="evidence" value="ECO:0007669"/>
    <property type="project" value="TreeGrafter"/>
</dbReference>
<dbReference type="SUPFAM" id="SSF82153">
    <property type="entry name" value="FAS1 domain"/>
    <property type="match status" value="1"/>
</dbReference>
<dbReference type="InterPro" id="IPR000782">
    <property type="entry name" value="FAS1_domain"/>
</dbReference>
<feature type="chain" id="PRO_5039554764" evidence="2">
    <location>
        <begin position="40"/>
        <end position="238"/>
    </location>
</feature>
<feature type="compositionally biased region" description="Low complexity" evidence="1">
    <location>
        <begin position="44"/>
        <end position="83"/>
    </location>
</feature>
<dbReference type="InterPro" id="IPR050904">
    <property type="entry name" value="Adhesion/Biosynth-related"/>
</dbReference>
<accession>A0A562IV06</accession>
<feature type="region of interest" description="Disordered" evidence="1">
    <location>
        <begin position="40"/>
        <end position="86"/>
    </location>
</feature>
<dbReference type="InterPro" id="IPR036378">
    <property type="entry name" value="FAS1_dom_sf"/>
</dbReference>
<feature type="domain" description="FAS1" evidence="3">
    <location>
        <begin position="97"/>
        <end position="234"/>
    </location>
</feature>
<dbReference type="PROSITE" id="PS50213">
    <property type="entry name" value="FAS1"/>
    <property type="match status" value="1"/>
</dbReference>
<dbReference type="PANTHER" id="PTHR10900:SF77">
    <property type="entry name" value="FI19380P1"/>
    <property type="match status" value="1"/>
</dbReference>
<dbReference type="PANTHER" id="PTHR10900">
    <property type="entry name" value="PERIOSTIN-RELATED"/>
    <property type="match status" value="1"/>
</dbReference>